<keyword evidence="3 8" id="KW-0808">Transferase</keyword>
<protein>
    <recommendedName>
        <fullName evidence="8">Protein-serine/threonine kinase</fullName>
        <ecNumber evidence="8">2.7.11.-</ecNumber>
    </recommendedName>
</protein>
<evidence type="ECO:0000256" key="3">
    <source>
        <dbReference type="ARBA" id="ARBA00022679"/>
    </source>
</evidence>
<dbReference type="EC" id="2.7.11.-" evidence="8"/>
<gene>
    <name evidence="11" type="ORF">Vbra_8894</name>
</gene>
<dbReference type="InterPro" id="IPR036784">
    <property type="entry name" value="AK/P_DHK_N_sf"/>
</dbReference>
<keyword evidence="7 8" id="KW-0496">Mitochondrion</keyword>
<dbReference type="SUPFAM" id="SSF55874">
    <property type="entry name" value="ATPase domain of HSP90 chaperone/DNA topoisomerase II/histidine kinase"/>
    <property type="match status" value="2"/>
</dbReference>
<dbReference type="InterPro" id="IPR018955">
    <property type="entry name" value="BCDHK/PDK_N"/>
</dbReference>
<keyword evidence="4 8" id="KW-0547">Nucleotide-binding</keyword>
<keyword evidence="12" id="KW-1185">Reference proteome</keyword>
<dbReference type="PhylomeDB" id="A0A0G4F838"/>
<dbReference type="EMBL" id="CDMY01000388">
    <property type="protein sequence ID" value="CEM08869.1"/>
    <property type="molecule type" value="Genomic_DNA"/>
</dbReference>
<comment type="similarity">
    <text evidence="1 8">Belongs to the PDK/BCKDK protein kinase family.</text>
</comment>
<evidence type="ECO:0000259" key="10">
    <source>
        <dbReference type="Pfam" id="PF10436"/>
    </source>
</evidence>
<dbReference type="AlphaFoldDB" id="A0A0G4F838"/>
<reference evidence="11 12" key="1">
    <citation type="submission" date="2014-11" db="EMBL/GenBank/DDBJ databases">
        <authorList>
            <person name="Zhu J."/>
            <person name="Qi W."/>
            <person name="Song R."/>
        </authorList>
    </citation>
    <scope>NUCLEOTIDE SEQUENCE [LARGE SCALE GENOMIC DNA]</scope>
</reference>
<proteinExistence type="inferred from homology"/>
<dbReference type="GO" id="GO:0005759">
    <property type="term" value="C:mitochondrial matrix"/>
    <property type="evidence" value="ECO:0007669"/>
    <property type="project" value="UniProtKB-SubCell"/>
</dbReference>
<evidence type="ECO:0000256" key="6">
    <source>
        <dbReference type="ARBA" id="ARBA00022840"/>
    </source>
</evidence>
<accession>A0A0G4F838</accession>
<dbReference type="InParanoid" id="A0A0G4F838"/>
<organism evidence="11 12">
    <name type="scientific">Vitrella brassicaformis (strain CCMP3155)</name>
    <dbReference type="NCBI Taxonomy" id="1169540"/>
    <lineage>
        <taxon>Eukaryota</taxon>
        <taxon>Sar</taxon>
        <taxon>Alveolata</taxon>
        <taxon>Colpodellida</taxon>
        <taxon>Vitrellaceae</taxon>
        <taxon>Vitrella</taxon>
    </lineage>
</organism>
<dbReference type="STRING" id="1169540.A0A0G4F838"/>
<dbReference type="VEuPathDB" id="CryptoDB:Vbra_8894"/>
<dbReference type="Pfam" id="PF10436">
    <property type="entry name" value="BCDHK_Adom3"/>
    <property type="match status" value="1"/>
</dbReference>
<sequence length="570" mass="63455">MECGISGLTRSLLYRIEKVAQQAVTPISIRDMMRHAKACAVSRTGEGAGTEALVRAANWIQRELPVRLAHRLYDFNRLPYVVTGNEHIHRVYSMYADAFEKISGVGNVRDERAEAHFARTLARLVSEHAEVTSLMQKGVVELRASYPDIALDRFLDRLFNTRIGNRLISEHYLAVREDHFRDLEALKADPPSSPPSSTPSSSPSRPSPSSRPSDDDAVDPERPYVGIIHQQFRPAPLIQAVADRVSQIGIWVYGRSPQFELEGDLDLSFSFIPEHVKFILFEIMKNSMRATVENHLRKFPNSDCFDESIPKVRVRLHKGHYDVMVKVSDEGGGMESNLLKNIWRYGYTTVGHQRTHDSSQCTSTHHQHNHNHNHQQPSPSFLNPLNGTVPPGAAGEAAHGSPVGGLVTPKEVGGYGFGLPLSRLYCRYFGGDLNIHSVAGYGTDTYILLNRLGDQRENELMLNYWHGLVSYHPVSTKGRANIPVPLTAEHHQHPDIGPPDLRGDTESSHAPFQSSRQHGLAQGPRYWINGSRGDTFEHQSTPLDGFAAEEDLTPYVDGTATGQGGIYSSQ</sequence>
<dbReference type="InterPro" id="IPR036890">
    <property type="entry name" value="HATPase_C_sf"/>
</dbReference>
<dbReference type="OrthoDB" id="407390at2759"/>
<keyword evidence="6 8" id="KW-0067">ATP-binding</keyword>
<name>A0A0G4F838_VITBC</name>
<feature type="compositionally biased region" description="Polar residues" evidence="9">
    <location>
        <begin position="377"/>
        <end position="386"/>
    </location>
</feature>
<evidence type="ECO:0000313" key="11">
    <source>
        <dbReference type="EMBL" id="CEM08869.1"/>
    </source>
</evidence>
<dbReference type="GO" id="GO:0004740">
    <property type="term" value="F:pyruvate dehydrogenase (acetyl-transferring) kinase activity"/>
    <property type="evidence" value="ECO:0007669"/>
    <property type="project" value="TreeGrafter"/>
</dbReference>
<dbReference type="InterPro" id="IPR039028">
    <property type="entry name" value="BCKD/PDK"/>
</dbReference>
<dbReference type="GO" id="GO:0010906">
    <property type="term" value="P:regulation of glucose metabolic process"/>
    <property type="evidence" value="ECO:0007669"/>
    <property type="project" value="TreeGrafter"/>
</dbReference>
<evidence type="ECO:0000256" key="9">
    <source>
        <dbReference type="SAM" id="MobiDB-lite"/>
    </source>
</evidence>
<keyword evidence="5 8" id="KW-0418">Kinase</keyword>
<dbReference type="PANTHER" id="PTHR11947:SF20">
    <property type="entry name" value="[3-METHYL-2-OXOBUTANOATE DEHYDROGENASE [LIPOAMIDE]] KINASE, MITOCHONDRIAL"/>
    <property type="match status" value="1"/>
</dbReference>
<dbReference type="Gene3D" id="1.20.140.20">
    <property type="entry name" value="Alpha-ketoacid/pyruvate dehydrogenase kinase, N-terminal domain"/>
    <property type="match status" value="1"/>
</dbReference>
<feature type="compositionally biased region" description="Low complexity" evidence="9">
    <location>
        <begin position="198"/>
        <end position="211"/>
    </location>
</feature>
<evidence type="ECO:0000256" key="2">
    <source>
        <dbReference type="ARBA" id="ARBA00022553"/>
    </source>
</evidence>
<dbReference type="GO" id="GO:0005524">
    <property type="term" value="F:ATP binding"/>
    <property type="evidence" value="ECO:0007669"/>
    <property type="project" value="UniProtKB-UniRule"/>
</dbReference>
<evidence type="ECO:0000256" key="4">
    <source>
        <dbReference type="ARBA" id="ARBA00022741"/>
    </source>
</evidence>
<dbReference type="Proteomes" id="UP000041254">
    <property type="component" value="Unassembled WGS sequence"/>
</dbReference>
<keyword evidence="2" id="KW-0597">Phosphoprotein</keyword>
<evidence type="ECO:0000256" key="5">
    <source>
        <dbReference type="ARBA" id="ARBA00022777"/>
    </source>
</evidence>
<comment type="subcellular location">
    <subcellularLocation>
        <location evidence="8">Mitochondrion matrix</location>
    </subcellularLocation>
</comment>
<dbReference type="SUPFAM" id="SSF69012">
    <property type="entry name" value="alpha-ketoacid dehydrogenase kinase, N-terminal domain"/>
    <property type="match status" value="1"/>
</dbReference>
<evidence type="ECO:0000256" key="1">
    <source>
        <dbReference type="ARBA" id="ARBA00006155"/>
    </source>
</evidence>
<feature type="region of interest" description="Disordered" evidence="9">
    <location>
        <begin position="354"/>
        <end position="401"/>
    </location>
</feature>
<dbReference type="OMA" id="LTPMEGY"/>
<dbReference type="PANTHER" id="PTHR11947">
    <property type="entry name" value="PYRUVATE DEHYDROGENASE KINASE"/>
    <property type="match status" value="1"/>
</dbReference>
<feature type="compositionally biased region" description="Polar residues" evidence="9">
    <location>
        <begin position="508"/>
        <end position="517"/>
    </location>
</feature>
<evidence type="ECO:0000256" key="8">
    <source>
        <dbReference type="RuleBase" id="RU366032"/>
    </source>
</evidence>
<feature type="region of interest" description="Disordered" evidence="9">
    <location>
        <begin position="489"/>
        <end position="534"/>
    </location>
</feature>
<evidence type="ECO:0000256" key="7">
    <source>
        <dbReference type="ARBA" id="ARBA00023128"/>
    </source>
</evidence>
<dbReference type="Gene3D" id="3.30.565.10">
    <property type="entry name" value="Histidine kinase-like ATPase, C-terminal domain"/>
    <property type="match status" value="1"/>
</dbReference>
<feature type="domain" description="Branched-chain alpha-ketoacid dehydrogenase kinase/Pyruvate dehydrogenase kinase N-terminal" evidence="10">
    <location>
        <begin position="26"/>
        <end position="187"/>
    </location>
</feature>
<feature type="region of interest" description="Disordered" evidence="9">
    <location>
        <begin position="186"/>
        <end position="220"/>
    </location>
</feature>
<evidence type="ECO:0000313" key="12">
    <source>
        <dbReference type="Proteomes" id="UP000041254"/>
    </source>
</evidence>